<dbReference type="OrthoDB" id="419189at2759"/>
<name>T1FIM2_HELRO</name>
<dbReference type="SUPFAM" id="SSF56219">
    <property type="entry name" value="DNase I-like"/>
    <property type="match status" value="1"/>
</dbReference>
<evidence type="ECO:0000313" key="3">
    <source>
        <dbReference type="Proteomes" id="UP000015101"/>
    </source>
</evidence>
<reference evidence="3" key="1">
    <citation type="submission" date="2012-12" db="EMBL/GenBank/DDBJ databases">
        <authorList>
            <person name="Hellsten U."/>
            <person name="Grimwood J."/>
            <person name="Chapman J.A."/>
            <person name="Shapiro H."/>
            <person name="Aerts A."/>
            <person name="Otillar R.P."/>
            <person name="Terry A.Y."/>
            <person name="Boore J.L."/>
            <person name="Simakov O."/>
            <person name="Marletaz F."/>
            <person name="Cho S.-J."/>
            <person name="Edsinger-Gonzales E."/>
            <person name="Havlak P."/>
            <person name="Kuo D.-H."/>
            <person name="Larsson T."/>
            <person name="Lv J."/>
            <person name="Arendt D."/>
            <person name="Savage R."/>
            <person name="Osoegawa K."/>
            <person name="de Jong P."/>
            <person name="Lindberg D.R."/>
            <person name="Seaver E.C."/>
            <person name="Weisblat D.A."/>
            <person name="Putnam N.H."/>
            <person name="Grigoriev I.V."/>
            <person name="Rokhsar D.S."/>
        </authorList>
    </citation>
    <scope>NUCLEOTIDE SEQUENCE</scope>
</reference>
<dbReference type="EMBL" id="AMQM01008349">
    <property type="status" value="NOT_ANNOTATED_CDS"/>
    <property type="molecule type" value="Genomic_DNA"/>
</dbReference>
<gene>
    <name evidence="2" type="primary">20208671</name>
    <name evidence="1" type="ORF">HELRODRAFT_182707</name>
</gene>
<keyword evidence="3" id="KW-1185">Reference proteome</keyword>
<dbReference type="Proteomes" id="UP000015101">
    <property type="component" value="Unassembled WGS sequence"/>
</dbReference>
<proteinExistence type="predicted"/>
<protein>
    <submittedName>
        <fullName evidence="1 2">Uncharacterized protein</fullName>
    </submittedName>
</protein>
<dbReference type="InterPro" id="IPR036691">
    <property type="entry name" value="Endo/exonu/phosph_ase_sf"/>
</dbReference>
<dbReference type="KEGG" id="hro:HELRODRAFT_182707"/>
<evidence type="ECO:0000313" key="1">
    <source>
        <dbReference type="EMBL" id="ESN90210.1"/>
    </source>
</evidence>
<dbReference type="GeneID" id="20208671"/>
<dbReference type="InParanoid" id="T1FIM2"/>
<dbReference type="RefSeq" id="XP_009031684.1">
    <property type="nucleotide sequence ID" value="XM_009033436.1"/>
</dbReference>
<organism evidence="2 3">
    <name type="scientific">Helobdella robusta</name>
    <name type="common">Californian leech</name>
    <dbReference type="NCBI Taxonomy" id="6412"/>
    <lineage>
        <taxon>Eukaryota</taxon>
        <taxon>Metazoa</taxon>
        <taxon>Spiralia</taxon>
        <taxon>Lophotrochozoa</taxon>
        <taxon>Annelida</taxon>
        <taxon>Clitellata</taxon>
        <taxon>Hirudinea</taxon>
        <taxon>Rhynchobdellida</taxon>
        <taxon>Glossiphoniidae</taxon>
        <taxon>Helobdella</taxon>
    </lineage>
</organism>
<dbReference type="HOGENOM" id="CLU_861321_0_0_1"/>
<dbReference type="EMBL" id="KB097761">
    <property type="protein sequence ID" value="ESN90210.1"/>
    <property type="molecule type" value="Genomic_DNA"/>
</dbReference>
<dbReference type="AlphaFoldDB" id="T1FIM2"/>
<dbReference type="CTD" id="20208671"/>
<dbReference type="PANTHER" id="PTHR33776:SF3">
    <property type="entry name" value="PHD-TYPE DOMAIN-CONTAINING PROTEIN"/>
    <property type="match status" value="1"/>
</dbReference>
<reference evidence="1 3" key="2">
    <citation type="journal article" date="2013" name="Nature">
        <title>Insights into bilaterian evolution from three spiralian genomes.</title>
        <authorList>
            <person name="Simakov O."/>
            <person name="Marletaz F."/>
            <person name="Cho S.J."/>
            <person name="Edsinger-Gonzales E."/>
            <person name="Havlak P."/>
            <person name="Hellsten U."/>
            <person name="Kuo D.H."/>
            <person name="Larsson T."/>
            <person name="Lv J."/>
            <person name="Arendt D."/>
            <person name="Savage R."/>
            <person name="Osoegawa K."/>
            <person name="de Jong P."/>
            <person name="Grimwood J."/>
            <person name="Chapman J.A."/>
            <person name="Shapiro H."/>
            <person name="Aerts A."/>
            <person name="Otillar R.P."/>
            <person name="Terry A.Y."/>
            <person name="Boore J.L."/>
            <person name="Grigoriev I.V."/>
            <person name="Lindberg D.R."/>
            <person name="Seaver E.C."/>
            <person name="Weisblat D.A."/>
            <person name="Putnam N.H."/>
            <person name="Rokhsar D.S."/>
        </authorList>
    </citation>
    <scope>NUCLEOTIDE SEQUENCE</scope>
</reference>
<reference evidence="2" key="3">
    <citation type="submission" date="2015-06" db="UniProtKB">
        <authorList>
            <consortium name="EnsemblMetazoa"/>
        </authorList>
    </citation>
    <scope>IDENTIFICATION</scope>
</reference>
<dbReference type="EnsemblMetazoa" id="HelroT182707">
    <property type="protein sequence ID" value="HelroP182707"/>
    <property type="gene ID" value="HelroG182707"/>
</dbReference>
<sequence length="323" mass="36303">MTDAKAKEAACQQGFFIQSKGDGWKVEDHKVHEGDRKLDDLCKNEGSSNGFVNRLLSFDDNFNDGKICLGLLNIRSIVSKSSDVYELLVDGLDVLVLTETWHGHQNDISVKSAMPDGYSYVDYVRKHDPYHGGLIIYFKTGFRYTRFDLPSLATFEAIVTRITYGKHEFGGTLDLIVSSSGLCISDVMVYPSGIYSDHGLTKMRNRIRKTSNGMFFEETMRRAVGEVMNGDSLQKNSLEEYILTSPKMMYGISTKECRKIAYEMAKINGIRFPTTWKTEKCAGLECSVSDYLDLALSGPCPSVSDRWILLIINLVQRLAILDS</sequence>
<dbReference type="PANTHER" id="PTHR33776">
    <property type="entry name" value="ENDO/EXONUCLEASE/PHOSPHATASE DOMAIN-CONTAINING PROTEIN"/>
    <property type="match status" value="1"/>
</dbReference>
<accession>T1FIM2</accession>
<evidence type="ECO:0000313" key="2">
    <source>
        <dbReference type="EnsemblMetazoa" id="HelroP182707"/>
    </source>
</evidence>